<sequence length="209" mass="23454">FLREWQDHKELYLDILLQLEGPPEPRKCSHCLGDGTYRCPDCFGRPLFCTSCCREIHRTHPFHWVEQWTGTHFQESSLRLAGLTLHLGHDGGVCPSGVREEWEPSQPGARPPHLWVPDTCGYLVVVDTSGVHYCNLSYCNCPGSPDPHIQLLGAGLSPASTACPSTVFTFKVLDDFLQDNVECGTAAMNYFSKLKRITSNVFPHLVQVR</sequence>
<dbReference type="InParanoid" id="A0A0D0CZT3"/>
<protein>
    <recommendedName>
        <fullName evidence="1">CxC2-like cysteine cluster KDZ transposase-associated domain-containing protein</fullName>
    </recommendedName>
</protein>
<dbReference type="EMBL" id="KN830223">
    <property type="protein sequence ID" value="KIK72989.1"/>
    <property type="molecule type" value="Genomic_DNA"/>
</dbReference>
<evidence type="ECO:0000259" key="1">
    <source>
        <dbReference type="Pfam" id="PF18803"/>
    </source>
</evidence>
<keyword evidence="3" id="KW-1185">Reference proteome</keyword>
<dbReference type="Proteomes" id="UP000054538">
    <property type="component" value="Unassembled WGS sequence"/>
</dbReference>
<name>A0A0D0CZT3_9AGAM</name>
<organism evidence="2 3">
    <name type="scientific">Paxillus rubicundulus Ve08.2h10</name>
    <dbReference type="NCBI Taxonomy" id="930991"/>
    <lineage>
        <taxon>Eukaryota</taxon>
        <taxon>Fungi</taxon>
        <taxon>Dikarya</taxon>
        <taxon>Basidiomycota</taxon>
        <taxon>Agaricomycotina</taxon>
        <taxon>Agaricomycetes</taxon>
        <taxon>Agaricomycetidae</taxon>
        <taxon>Boletales</taxon>
        <taxon>Paxilineae</taxon>
        <taxon>Paxillaceae</taxon>
        <taxon>Paxillus</taxon>
    </lineage>
</organism>
<accession>A0A0D0CZT3</accession>
<evidence type="ECO:0000313" key="2">
    <source>
        <dbReference type="EMBL" id="KIK72989.1"/>
    </source>
</evidence>
<dbReference type="InterPro" id="IPR041457">
    <property type="entry name" value="CxC2_KDZ-assoc"/>
</dbReference>
<dbReference type="AlphaFoldDB" id="A0A0D0CZT3"/>
<feature type="non-terminal residue" evidence="2">
    <location>
        <position position="209"/>
    </location>
</feature>
<feature type="domain" description="CxC2-like cysteine cluster KDZ transposase-associated" evidence="1">
    <location>
        <begin position="123"/>
        <end position="201"/>
    </location>
</feature>
<feature type="non-terminal residue" evidence="2">
    <location>
        <position position="1"/>
    </location>
</feature>
<reference evidence="2 3" key="1">
    <citation type="submission" date="2014-04" db="EMBL/GenBank/DDBJ databases">
        <authorList>
            <consortium name="DOE Joint Genome Institute"/>
            <person name="Kuo A."/>
            <person name="Kohler A."/>
            <person name="Jargeat P."/>
            <person name="Nagy L.G."/>
            <person name="Floudas D."/>
            <person name="Copeland A."/>
            <person name="Barry K.W."/>
            <person name="Cichocki N."/>
            <person name="Veneault-Fourrey C."/>
            <person name="LaButti K."/>
            <person name="Lindquist E.A."/>
            <person name="Lipzen A."/>
            <person name="Lundell T."/>
            <person name="Morin E."/>
            <person name="Murat C."/>
            <person name="Sun H."/>
            <person name="Tunlid A."/>
            <person name="Henrissat B."/>
            <person name="Grigoriev I.V."/>
            <person name="Hibbett D.S."/>
            <person name="Martin F."/>
            <person name="Nordberg H.P."/>
            <person name="Cantor M.N."/>
            <person name="Hua S.X."/>
        </authorList>
    </citation>
    <scope>NUCLEOTIDE SEQUENCE [LARGE SCALE GENOMIC DNA]</scope>
    <source>
        <strain evidence="2 3">Ve08.2h10</strain>
    </source>
</reference>
<evidence type="ECO:0000313" key="3">
    <source>
        <dbReference type="Proteomes" id="UP000054538"/>
    </source>
</evidence>
<dbReference type="HOGENOM" id="CLU_003703_1_1_1"/>
<dbReference type="OrthoDB" id="2678741at2759"/>
<reference evidence="3" key="2">
    <citation type="submission" date="2015-01" db="EMBL/GenBank/DDBJ databases">
        <title>Evolutionary Origins and Diversification of the Mycorrhizal Mutualists.</title>
        <authorList>
            <consortium name="DOE Joint Genome Institute"/>
            <consortium name="Mycorrhizal Genomics Consortium"/>
            <person name="Kohler A."/>
            <person name="Kuo A."/>
            <person name="Nagy L.G."/>
            <person name="Floudas D."/>
            <person name="Copeland A."/>
            <person name="Barry K.W."/>
            <person name="Cichocki N."/>
            <person name="Veneault-Fourrey C."/>
            <person name="LaButti K."/>
            <person name="Lindquist E.A."/>
            <person name="Lipzen A."/>
            <person name="Lundell T."/>
            <person name="Morin E."/>
            <person name="Murat C."/>
            <person name="Riley R."/>
            <person name="Ohm R."/>
            <person name="Sun H."/>
            <person name="Tunlid A."/>
            <person name="Henrissat B."/>
            <person name="Grigoriev I.V."/>
            <person name="Hibbett D.S."/>
            <person name="Martin F."/>
        </authorList>
    </citation>
    <scope>NUCLEOTIDE SEQUENCE [LARGE SCALE GENOMIC DNA]</scope>
    <source>
        <strain evidence="3">Ve08.2h10</strain>
    </source>
</reference>
<proteinExistence type="predicted"/>
<gene>
    <name evidence="2" type="ORF">PAXRUDRAFT_71887</name>
</gene>
<dbReference type="Pfam" id="PF18803">
    <property type="entry name" value="CxC2"/>
    <property type="match status" value="1"/>
</dbReference>